<evidence type="ECO:0000256" key="4">
    <source>
        <dbReference type="ARBA" id="ARBA00023136"/>
    </source>
</evidence>
<evidence type="ECO:0000256" key="3">
    <source>
        <dbReference type="ARBA" id="ARBA00022989"/>
    </source>
</evidence>
<dbReference type="NCBIfam" id="TIGR01770">
    <property type="entry name" value="NDH_I_N"/>
    <property type="match status" value="1"/>
</dbReference>
<dbReference type="PANTHER" id="PTHR22773">
    <property type="entry name" value="NADH DEHYDROGENASE"/>
    <property type="match status" value="1"/>
</dbReference>
<dbReference type="GO" id="GO:0012505">
    <property type="term" value="C:endomembrane system"/>
    <property type="evidence" value="ECO:0007669"/>
    <property type="project" value="UniProtKB-SubCell"/>
</dbReference>
<organism evidence="8 9">
    <name type="scientific">Naumannella cuiyingiana</name>
    <dbReference type="NCBI Taxonomy" id="1347891"/>
    <lineage>
        <taxon>Bacteria</taxon>
        <taxon>Bacillati</taxon>
        <taxon>Actinomycetota</taxon>
        <taxon>Actinomycetes</taxon>
        <taxon>Propionibacteriales</taxon>
        <taxon>Propionibacteriaceae</taxon>
        <taxon>Naumannella</taxon>
    </lineage>
</organism>
<comment type="caution">
    <text evidence="8">The sequence shown here is derived from an EMBL/GenBank/DDBJ whole genome shotgun (WGS) entry which is preliminary data.</text>
</comment>
<comment type="similarity">
    <text evidence="5">Belongs to the complex I subunit 2 family.</text>
</comment>
<dbReference type="InterPro" id="IPR010096">
    <property type="entry name" value="NADH-Q_OxRdtase_suN/2"/>
</dbReference>
<evidence type="ECO:0000256" key="5">
    <source>
        <dbReference type="HAMAP-Rule" id="MF_00445"/>
    </source>
</evidence>
<keyword evidence="4 5" id="KW-0472">Membrane</keyword>
<dbReference type="AlphaFoldDB" id="A0A7Z0IKM5"/>
<evidence type="ECO:0000313" key="9">
    <source>
        <dbReference type="Proteomes" id="UP000527616"/>
    </source>
</evidence>
<protein>
    <recommendedName>
        <fullName evidence="5">NADH-quinone oxidoreductase subunit N</fullName>
        <ecNumber evidence="5">7.1.1.-</ecNumber>
    </recommendedName>
    <alternativeName>
        <fullName evidence="5">NADH dehydrogenase I subunit N</fullName>
    </alternativeName>
    <alternativeName>
        <fullName evidence="5">NDH-1 subunit N</fullName>
    </alternativeName>
</protein>
<feature type="transmembrane region" description="Helical" evidence="5">
    <location>
        <begin position="417"/>
        <end position="441"/>
    </location>
</feature>
<dbReference type="Pfam" id="PF00361">
    <property type="entry name" value="Proton_antipo_M"/>
    <property type="match status" value="1"/>
</dbReference>
<proteinExistence type="inferred from homology"/>
<keyword evidence="3 5" id="KW-1133">Transmembrane helix</keyword>
<evidence type="ECO:0000256" key="1">
    <source>
        <dbReference type="ARBA" id="ARBA00004127"/>
    </source>
</evidence>
<evidence type="ECO:0000256" key="2">
    <source>
        <dbReference type="ARBA" id="ARBA00022692"/>
    </source>
</evidence>
<feature type="transmembrane region" description="Helical" evidence="5">
    <location>
        <begin position="12"/>
        <end position="33"/>
    </location>
</feature>
<name>A0A7Z0IKM5_9ACTN</name>
<keyword evidence="5" id="KW-0874">Quinone</keyword>
<keyword evidence="5" id="KW-1003">Cell membrane</keyword>
<evidence type="ECO:0000259" key="7">
    <source>
        <dbReference type="Pfam" id="PF00361"/>
    </source>
</evidence>
<dbReference type="RefSeq" id="WP_179444537.1">
    <property type="nucleotide sequence ID" value="NZ_JACBZS010000001.1"/>
</dbReference>
<feature type="transmembrane region" description="Helical" evidence="5">
    <location>
        <begin position="45"/>
        <end position="66"/>
    </location>
</feature>
<feature type="transmembrane region" description="Helical" evidence="5">
    <location>
        <begin position="500"/>
        <end position="521"/>
    </location>
</feature>
<dbReference type="EC" id="7.1.1.-" evidence="5"/>
<dbReference type="Proteomes" id="UP000527616">
    <property type="component" value="Unassembled WGS sequence"/>
</dbReference>
<accession>A0A7Z0IKM5</accession>
<dbReference type="NCBIfam" id="NF004441">
    <property type="entry name" value="PRK05777.1-4"/>
    <property type="match status" value="1"/>
</dbReference>
<feature type="transmembrane region" description="Helical" evidence="5">
    <location>
        <begin position="313"/>
        <end position="334"/>
    </location>
</feature>
<comment type="subunit">
    <text evidence="5">NDH-1 is composed of 14 different subunits. Subunits NuoA, H, J, K, L, M, N constitute the membrane sector of the complex.</text>
</comment>
<feature type="transmembrane region" description="Helical" evidence="5">
    <location>
        <begin position="136"/>
        <end position="153"/>
    </location>
</feature>
<feature type="transmembrane region" description="Helical" evidence="5">
    <location>
        <begin position="453"/>
        <end position="473"/>
    </location>
</feature>
<keyword evidence="5" id="KW-0520">NAD</keyword>
<feature type="transmembrane region" description="Helical" evidence="5">
    <location>
        <begin position="78"/>
        <end position="98"/>
    </location>
</feature>
<dbReference type="GO" id="GO:0050136">
    <property type="term" value="F:NADH dehydrogenase (quinone) (non-electrogenic) activity"/>
    <property type="evidence" value="ECO:0007669"/>
    <property type="project" value="UniProtKB-UniRule"/>
</dbReference>
<keyword evidence="5" id="KW-0813">Transport</keyword>
<dbReference type="InterPro" id="IPR001750">
    <property type="entry name" value="ND/Mrp_TM"/>
</dbReference>
<feature type="transmembrane region" description="Helical" evidence="5">
    <location>
        <begin position="191"/>
        <end position="213"/>
    </location>
</feature>
<feature type="transmembrane region" description="Helical" evidence="5">
    <location>
        <begin position="282"/>
        <end position="307"/>
    </location>
</feature>
<feature type="transmembrane region" description="Helical" evidence="5">
    <location>
        <begin position="341"/>
        <end position="363"/>
    </location>
</feature>
<feature type="transmembrane region" description="Helical" evidence="5">
    <location>
        <begin position="247"/>
        <end position="270"/>
    </location>
</feature>
<gene>
    <name evidence="5" type="primary">nuoN</name>
    <name evidence="8" type="ORF">GGQ54_001157</name>
</gene>
<evidence type="ECO:0000313" key="8">
    <source>
        <dbReference type="EMBL" id="NYI70597.1"/>
    </source>
</evidence>
<dbReference type="EMBL" id="JACBZS010000001">
    <property type="protein sequence ID" value="NYI70597.1"/>
    <property type="molecule type" value="Genomic_DNA"/>
</dbReference>
<keyword evidence="9" id="KW-1185">Reference proteome</keyword>
<feature type="transmembrane region" description="Helical" evidence="5">
    <location>
        <begin position="375"/>
        <end position="396"/>
    </location>
</feature>
<dbReference type="HAMAP" id="MF_00445">
    <property type="entry name" value="NDH1_NuoN_1"/>
    <property type="match status" value="1"/>
</dbReference>
<feature type="transmembrane region" description="Helical" evidence="5">
    <location>
        <begin position="159"/>
        <end position="179"/>
    </location>
</feature>
<sequence>MPSSAPSIDWQALLPLIIVFAGGVVGVLVESLLPRAYRSALQRAVAYLTVLAAFVFTGLNWLLGVYGPTAGGSIMVDVPSYFTWLTLLFFTVLALLLFGERRLYSGVTAFAPQAAATPGSPDEREAIEKRVEQNELYPLTMFALVGMMLFAASGDLLMMFVALEIMSLPLYVMCGLARRRRLLSQESSMKYFLLGALSSAIFVFGIALLYGFAGSFNLGGTYDSQAGLVDPGLAAAIQLQPEGNGMLFAGLAMVGIGLLFKIGAAPFASWVPDVYAGAPSPITAFMAVCTKIAAMVGLARVFFVAFGGLRWDWQPVLAIVAVASMAIGSVLAIAQSDVKRMLAYSSIAHAGFLLVAVTGAFQAAGPDQLTSLASVLFYLVAYGVTTMGAFAIVTMVRNRSGEVNQLGAWAGLGRKSPVVAGLFAYFLLSFAGIPLTAGFIGKWTVFMAAWRGGYAWLVVVAVLVSVIAAFFYVRVIVTMFFSDPAEGDAEVAQAGWGTQAVLVVSCVLTVVLAVVPGWLLTLSAQAGQFLR</sequence>
<dbReference type="GO" id="GO:0048038">
    <property type="term" value="F:quinone binding"/>
    <property type="evidence" value="ECO:0007669"/>
    <property type="project" value="UniProtKB-KW"/>
</dbReference>
<keyword evidence="2 5" id="KW-0812">Transmembrane</keyword>
<evidence type="ECO:0000256" key="6">
    <source>
        <dbReference type="RuleBase" id="RU000320"/>
    </source>
</evidence>
<reference evidence="8 9" key="1">
    <citation type="submission" date="2020-07" db="EMBL/GenBank/DDBJ databases">
        <title>Sequencing the genomes of 1000 actinobacteria strains.</title>
        <authorList>
            <person name="Klenk H.-P."/>
        </authorList>
    </citation>
    <scope>NUCLEOTIDE SEQUENCE [LARGE SCALE GENOMIC DNA]</scope>
    <source>
        <strain evidence="8 9">DSM 103164</strain>
    </source>
</reference>
<dbReference type="GO" id="GO:0042773">
    <property type="term" value="P:ATP synthesis coupled electron transport"/>
    <property type="evidence" value="ECO:0007669"/>
    <property type="project" value="InterPro"/>
</dbReference>
<dbReference type="GO" id="GO:0008137">
    <property type="term" value="F:NADH dehydrogenase (ubiquinone) activity"/>
    <property type="evidence" value="ECO:0007669"/>
    <property type="project" value="InterPro"/>
</dbReference>
<feature type="domain" description="NADH:quinone oxidoreductase/Mrp antiporter transmembrane" evidence="7">
    <location>
        <begin position="153"/>
        <end position="467"/>
    </location>
</feature>
<dbReference type="GO" id="GO:0005886">
    <property type="term" value="C:plasma membrane"/>
    <property type="evidence" value="ECO:0007669"/>
    <property type="project" value="UniProtKB-SubCell"/>
</dbReference>
<comment type="subcellular location">
    <subcellularLocation>
        <location evidence="5">Cell membrane</location>
        <topology evidence="5">Multi-pass membrane protein</topology>
    </subcellularLocation>
    <subcellularLocation>
        <location evidence="1">Endomembrane system</location>
        <topology evidence="1">Multi-pass membrane protein</topology>
    </subcellularLocation>
    <subcellularLocation>
        <location evidence="6">Membrane</location>
        <topology evidence="6">Multi-pass membrane protein</topology>
    </subcellularLocation>
</comment>
<comment type="catalytic activity">
    <reaction evidence="5">
        <text>a quinone + NADH + 5 H(+)(in) = a quinol + NAD(+) + 4 H(+)(out)</text>
        <dbReference type="Rhea" id="RHEA:57888"/>
        <dbReference type="ChEBI" id="CHEBI:15378"/>
        <dbReference type="ChEBI" id="CHEBI:24646"/>
        <dbReference type="ChEBI" id="CHEBI:57540"/>
        <dbReference type="ChEBI" id="CHEBI:57945"/>
        <dbReference type="ChEBI" id="CHEBI:132124"/>
    </reaction>
</comment>
<comment type="function">
    <text evidence="5">NDH-1 shuttles electrons from NADH, via FMN and iron-sulfur (Fe-S) centers, to quinones in the respiratory chain. The immediate electron acceptor for the enzyme in this species is believed to be a menaquinone. Couples the redox reaction to proton translocation (for every two electrons transferred, four hydrogen ions are translocated across the cytoplasmic membrane), and thus conserves the redox energy in a proton gradient.</text>
</comment>
<keyword evidence="5" id="KW-1278">Translocase</keyword>